<feature type="region of interest" description="Disordered" evidence="1">
    <location>
        <begin position="1"/>
        <end position="71"/>
    </location>
</feature>
<keyword evidence="3" id="KW-1185">Reference proteome</keyword>
<feature type="compositionally biased region" description="Basic residues" evidence="1">
    <location>
        <begin position="332"/>
        <end position="343"/>
    </location>
</feature>
<feature type="compositionally biased region" description="Low complexity" evidence="1">
    <location>
        <begin position="1"/>
        <end position="10"/>
    </location>
</feature>
<protein>
    <submittedName>
        <fullName evidence="2">Uncharacterized protein</fullName>
    </submittedName>
</protein>
<reference evidence="2 3" key="1">
    <citation type="journal article" date="2024" name="J Genomics">
        <title>Draft genome sequencing and assembly of Favolaschia claudopus CIRM-BRFM 2984 isolated from oak limbs.</title>
        <authorList>
            <person name="Navarro D."/>
            <person name="Drula E."/>
            <person name="Chaduli D."/>
            <person name="Cazenave R."/>
            <person name="Ahrendt S."/>
            <person name="Wang J."/>
            <person name="Lipzen A."/>
            <person name="Daum C."/>
            <person name="Barry K."/>
            <person name="Grigoriev I.V."/>
            <person name="Favel A."/>
            <person name="Rosso M.N."/>
            <person name="Martin F."/>
        </authorList>
    </citation>
    <scope>NUCLEOTIDE SEQUENCE [LARGE SCALE GENOMIC DNA]</scope>
    <source>
        <strain evidence="2 3">CIRM-BRFM 2984</strain>
    </source>
</reference>
<feature type="compositionally biased region" description="Low complexity" evidence="1">
    <location>
        <begin position="60"/>
        <end position="71"/>
    </location>
</feature>
<proteinExistence type="predicted"/>
<dbReference type="Proteomes" id="UP001362999">
    <property type="component" value="Unassembled WGS sequence"/>
</dbReference>
<sequence length="388" mass="43545">MSSLTLQQRTALRKQRQAAQARPEERNDTPRSSSPPPQTPSFPDRLSTLNFSGITPNPFTNGTSSNATNSSSIATRRLMGERIRKKVRLEPSSEAEFTQFIETTSPEEREALLHASVLRLTDLHAKSAQTTAAHYTPSKTLEKSLRPIIHAALLMPNIKYYSGNLSSIIMTVAETSNVKQMPNDDEERDALASWLNKEINNARYQLKKTIAESLTPGNELKNIAVLTDRLISKLGKQFNATLSIYLRVAFIRAEIVKNHKADKFWAAADDELEKMHNRGPQGFVDDLTTLYEEDIEAHGDPADSKCTPSTEMVGDRKPRWYQPLHDNVSKIQRIKIRTASKRKRGDEEEDEEDDGGEEPADKSGEEQENEDPNSNGGRQAGEEDEEDQ</sequence>
<name>A0AAW0A023_9AGAR</name>
<evidence type="ECO:0000313" key="3">
    <source>
        <dbReference type="Proteomes" id="UP001362999"/>
    </source>
</evidence>
<dbReference type="AlphaFoldDB" id="A0AAW0A023"/>
<gene>
    <name evidence="2" type="ORF">R3P38DRAFT_3626123</name>
</gene>
<organism evidence="2 3">
    <name type="scientific">Favolaschia claudopus</name>
    <dbReference type="NCBI Taxonomy" id="2862362"/>
    <lineage>
        <taxon>Eukaryota</taxon>
        <taxon>Fungi</taxon>
        <taxon>Dikarya</taxon>
        <taxon>Basidiomycota</taxon>
        <taxon>Agaricomycotina</taxon>
        <taxon>Agaricomycetes</taxon>
        <taxon>Agaricomycetidae</taxon>
        <taxon>Agaricales</taxon>
        <taxon>Marasmiineae</taxon>
        <taxon>Mycenaceae</taxon>
        <taxon>Favolaschia</taxon>
    </lineage>
</organism>
<evidence type="ECO:0000313" key="2">
    <source>
        <dbReference type="EMBL" id="KAK6996849.1"/>
    </source>
</evidence>
<accession>A0AAW0A023</accession>
<feature type="compositionally biased region" description="Polar residues" evidence="1">
    <location>
        <begin position="47"/>
        <end position="59"/>
    </location>
</feature>
<comment type="caution">
    <text evidence="2">The sequence shown here is derived from an EMBL/GenBank/DDBJ whole genome shotgun (WGS) entry which is preliminary data.</text>
</comment>
<feature type="compositionally biased region" description="Acidic residues" evidence="1">
    <location>
        <begin position="347"/>
        <end position="358"/>
    </location>
</feature>
<evidence type="ECO:0000256" key="1">
    <source>
        <dbReference type="SAM" id="MobiDB-lite"/>
    </source>
</evidence>
<feature type="region of interest" description="Disordered" evidence="1">
    <location>
        <begin position="297"/>
        <end position="388"/>
    </location>
</feature>
<dbReference type="EMBL" id="JAWWNJ010000095">
    <property type="protein sequence ID" value="KAK6996849.1"/>
    <property type="molecule type" value="Genomic_DNA"/>
</dbReference>